<keyword evidence="5 7" id="KW-1133">Transmembrane helix</keyword>
<evidence type="ECO:0000256" key="3">
    <source>
        <dbReference type="ARBA" id="ARBA00022475"/>
    </source>
</evidence>
<evidence type="ECO:0000313" key="9">
    <source>
        <dbReference type="EMBL" id="KAK97462.1"/>
    </source>
</evidence>
<comment type="similarity">
    <text evidence="7">Belongs to the binding-protein-dependent transport system permease family.</text>
</comment>
<evidence type="ECO:0000256" key="1">
    <source>
        <dbReference type="ARBA" id="ARBA00004651"/>
    </source>
</evidence>
<keyword evidence="6 7" id="KW-0472">Membrane</keyword>
<evidence type="ECO:0000256" key="5">
    <source>
        <dbReference type="ARBA" id="ARBA00022989"/>
    </source>
</evidence>
<accession>A0A158M932</accession>
<name>A0A158M932_9BORD</name>
<dbReference type="GO" id="GO:0005886">
    <property type="term" value="C:plasma membrane"/>
    <property type="evidence" value="ECO:0007669"/>
    <property type="project" value="UniProtKB-SubCell"/>
</dbReference>
<feature type="transmembrane region" description="Helical" evidence="7">
    <location>
        <begin position="21"/>
        <end position="42"/>
    </location>
</feature>
<keyword evidence="4 7" id="KW-0812">Transmembrane</keyword>
<dbReference type="InterPro" id="IPR035906">
    <property type="entry name" value="MetI-like_sf"/>
</dbReference>
<organism evidence="9 10">
    <name type="scientific">Bordetella holmesii CDC-H585-BH</name>
    <dbReference type="NCBI Taxonomy" id="1331206"/>
    <lineage>
        <taxon>Bacteria</taxon>
        <taxon>Pseudomonadati</taxon>
        <taxon>Pseudomonadota</taxon>
        <taxon>Betaproteobacteria</taxon>
        <taxon>Burkholderiales</taxon>
        <taxon>Alcaligenaceae</taxon>
        <taxon>Bordetella</taxon>
    </lineage>
</organism>
<dbReference type="GO" id="GO:0042918">
    <property type="term" value="P:alkanesulfonate transmembrane transport"/>
    <property type="evidence" value="ECO:0007669"/>
    <property type="project" value="UniProtKB-ARBA"/>
</dbReference>
<evidence type="ECO:0000256" key="6">
    <source>
        <dbReference type="ARBA" id="ARBA00023136"/>
    </source>
</evidence>
<feature type="transmembrane region" description="Helical" evidence="7">
    <location>
        <begin position="248"/>
        <end position="268"/>
    </location>
</feature>
<dbReference type="PANTHER" id="PTHR30151">
    <property type="entry name" value="ALKANE SULFONATE ABC TRANSPORTER-RELATED, MEMBRANE SUBUNIT"/>
    <property type="match status" value="1"/>
</dbReference>
<dbReference type="AlphaFoldDB" id="A0A158M932"/>
<dbReference type="EMBL" id="JFZZ01000026">
    <property type="protein sequence ID" value="KAK97462.1"/>
    <property type="molecule type" value="Genomic_DNA"/>
</dbReference>
<dbReference type="CDD" id="cd06261">
    <property type="entry name" value="TM_PBP2"/>
    <property type="match status" value="1"/>
</dbReference>
<proteinExistence type="inferred from homology"/>
<dbReference type="PANTHER" id="PTHR30151:SF0">
    <property type="entry name" value="ABC TRANSPORTER PERMEASE PROTEIN MJ0413-RELATED"/>
    <property type="match status" value="1"/>
</dbReference>
<evidence type="ECO:0000259" key="8">
    <source>
        <dbReference type="PROSITE" id="PS50928"/>
    </source>
</evidence>
<dbReference type="PATRIC" id="fig|1331206.3.peg.693"/>
<dbReference type="Pfam" id="PF00528">
    <property type="entry name" value="BPD_transp_1"/>
    <property type="match status" value="1"/>
</dbReference>
<feature type="transmembrane region" description="Helical" evidence="7">
    <location>
        <begin position="214"/>
        <end position="236"/>
    </location>
</feature>
<dbReference type="InterPro" id="IPR000515">
    <property type="entry name" value="MetI-like"/>
</dbReference>
<dbReference type="PROSITE" id="PS50928">
    <property type="entry name" value="ABC_TM1"/>
    <property type="match status" value="1"/>
</dbReference>
<dbReference type="FunFam" id="1.10.3720.10:FF:000003">
    <property type="entry name" value="Aliphatic sulfonate ABC transporter permease"/>
    <property type="match status" value="1"/>
</dbReference>
<dbReference type="Gene3D" id="1.10.3720.10">
    <property type="entry name" value="MetI-like"/>
    <property type="match status" value="1"/>
</dbReference>
<evidence type="ECO:0000256" key="4">
    <source>
        <dbReference type="ARBA" id="ARBA00022692"/>
    </source>
</evidence>
<dbReference type="Proteomes" id="UP000026682">
    <property type="component" value="Unassembled WGS sequence"/>
</dbReference>
<evidence type="ECO:0000256" key="2">
    <source>
        <dbReference type="ARBA" id="ARBA00022448"/>
    </source>
</evidence>
<evidence type="ECO:0000313" key="10">
    <source>
        <dbReference type="Proteomes" id="UP000026682"/>
    </source>
</evidence>
<dbReference type="SUPFAM" id="SSF161098">
    <property type="entry name" value="MetI-like"/>
    <property type="match status" value="1"/>
</dbReference>
<sequence length="281" mass="30443">MNSSILKQPAGAPRMGVCGAVWRRTATALVVPLLILAIWQWAGQSANMAGVLPTPVDVAKAWYAWAFGNPGMGLNPYQGTWVSNVQYSTLRVAQGFVLAMLAAIPLGLAIGWSRLASRMLDPLIQGLRPIPITAWLPFSIALFGIRDMGSIFLIFLGGFYAIVVNTTQGARDVDRNLVRAASMMGASPGQMLRRVVLPAAMPSIFTGLRIGLGISWTAVIVSEMVAVKSGLGYVLWDAYYVGRMDIVLADMASIGLMGFLSDRLLVVIEHRVLAWRMLQNH</sequence>
<protein>
    <submittedName>
        <fullName evidence="9">ABC transporter, permease protein</fullName>
    </submittedName>
</protein>
<gene>
    <name evidence="9" type="ORF">L497_1866</name>
</gene>
<comment type="caution">
    <text evidence="9">The sequence shown here is derived from an EMBL/GenBank/DDBJ whole genome shotgun (WGS) entry which is preliminary data.</text>
</comment>
<comment type="subcellular location">
    <subcellularLocation>
        <location evidence="1 7">Cell membrane</location>
        <topology evidence="1 7">Multi-pass membrane protein</topology>
    </subcellularLocation>
</comment>
<feature type="transmembrane region" description="Helical" evidence="7">
    <location>
        <begin position="151"/>
        <end position="170"/>
    </location>
</feature>
<feature type="transmembrane region" description="Helical" evidence="7">
    <location>
        <begin position="92"/>
        <end position="115"/>
    </location>
</feature>
<evidence type="ECO:0000256" key="7">
    <source>
        <dbReference type="RuleBase" id="RU363032"/>
    </source>
</evidence>
<reference evidence="9 10" key="1">
    <citation type="submission" date="2014-03" db="EMBL/GenBank/DDBJ databases">
        <title>Genome sequence of Bordetella holmseii.</title>
        <authorList>
            <person name="Harvill E."/>
            <person name="Goodfield L.L."/>
            <person name="Ivanov Y."/>
            <person name="Meyer J.A."/>
            <person name="Newth C."/>
            <person name="Cassiday P."/>
            <person name="Tondella M.L."/>
            <person name="Liao P."/>
            <person name="Zimmerman J."/>
            <person name="Meert K."/>
            <person name="Wessel D."/>
            <person name="Berger J."/>
            <person name="Dean J.M."/>
            <person name="Holubkov R."/>
            <person name="Burr J."/>
            <person name="Liu T."/>
            <person name="Brinkac L.M."/>
            <person name="Sanka R."/>
            <person name="Kim M."/>
            <person name="Losada L."/>
        </authorList>
    </citation>
    <scope>NUCLEOTIDE SEQUENCE [LARGE SCALE GENOMIC DNA]</scope>
    <source>
        <strain evidence="9 10">CDC-H585-BH</strain>
    </source>
</reference>
<feature type="domain" description="ABC transmembrane type-1" evidence="8">
    <location>
        <begin position="85"/>
        <end position="269"/>
    </location>
</feature>
<dbReference type="STRING" id="35814.BBB42_12580"/>
<keyword evidence="2 7" id="KW-0813">Transport</keyword>
<keyword evidence="3" id="KW-1003">Cell membrane</keyword>